<gene>
    <name evidence="2" type="ORF">MQE36_05105</name>
</gene>
<organism evidence="2 3">
    <name type="scientific">Zhouia spongiae</name>
    <dbReference type="NCBI Taxonomy" id="2202721"/>
    <lineage>
        <taxon>Bacteria</taxon>
        <taxon>Pseudomonadati</taxon>
        <taxon>Bacteroidota</taxon>
        <taxon>Flavobacteriia</taxon>
        <taxon>Flavobacteriales</taxon>
        <taxon>Flavobacteriaceae</taxon>
        <taxon>Zhouia</taxon>
    </lineage>
</organism>
<keyword evidence="1" id="KW-1133">Transmembrane helix</keyword>
<sequence length="132" mass="14725">MHNLTSNTTEILLLLFLIITFGQSGYDKIADWKGNVSWLKQHFANTFLKNYVPLAVFKILVIELIATVLCVVGIFELISSNDPTFAMWGAIVSCLALLALLFGQRIAKDYDGARTIAIYFMVAVFAVYLLAK</sequence>
<evidence type="ECO:0000313" key="2">
    <source>
        <dbReference type="EMBL" id="UNY99724.1"/>
    </source>
</evidence>
<dbReference type="EMBL" id="CP094326">
    <property type="protein sequence ID" value="UNY99724.1"/>
    <property type="molecule type" value="Genomic_DNA"/>
</dbReference>
<feature type="transmembrane region" description="Helical" evidence="1">
    <location>
        <begin position="85"/>
        <end position="107"/>
    </location>
</feature>
<dbReference type="Proteomes" id="UP000829476">
    <property type="component" value="Chromosome"/>
</dbReference>
<name>A0ABY3YPM3_9FLAO</name>
<proteinExistence type="predicted"/>
<feature type="transmembrane region" description="Helical" evidence="1">
    <location>
        <begin position="51"/>
        <end position="78"/>
    </location>
</feature>
<evidence type="ECO:0000256" key="1">
    <source>
        <dbReference type="SAM" id="Phobius"/>
    </source>
</evidence>
<evidence type="ECO:0000313" key="3">
    <source>
        <dbReference type="Proteomes" id="UP000829476"/>
    </source>
</evidence>
<keyword evidence="1" id="KW-0472">Membrane</keyword>
<reference evidence="2 3" key="1">
    <citation type="journal article" date="2018" name="Int. J. Syst. Evol. Microbiol.">
        <title>Zhouia spongiae sp. nov., isolated from a marine sponge.</title>
        <authorList>
            <person name="Zhuang L."/>
            <person name="Lin B."/>
            <person name="Qin F."/>
            <person name="Luo L."/>
        </authorList>
    </citation>
    <scope>NUCLEOTIDE SEQUENCE [LARGE SCALE GENOMIC DNA]</scope>
    <source>
        <strain evidence="2 3">HN-Y44</strain>
    </source>
</reference>
<dbReference type="RefSeq" id="WP_242938096.1">
    <property type="nucleotide sequence ID" value="NZ_CP094326.1"/>
</dbReference>
<accession>A0ABY3YPM3</accession>
<keyword evidence="1" id="KW-0812">Transmembrane</keyword>
<keyword evidence="3" id="KW-1185">Reference proteome</keyword>
<protein>
    <submittedName>
        <fullName evidence="2">DoxX family protein</fullName>
    </submittedName>
</protein>
<feature type="transmembrane region" description="Helical" evidence="1">
    <location>
        <begin position="113"/>
        <end position="131"/>
    </location>
</feature>